<reference evidence="3 4" key="1">
    <citation type="submission" date="2016-12" db="EMBL/GenBank/DDBJ databases">
        <title>The draft genome sequence of Actinophytocola xinjiangensis.</title>
        <authorList>
            <person name="Wang W."/>
            <person name="Yuan L."/>
        </authorList>
    </citation>
    <scope>NUCLEOTIDE SEQUENCE [LARGE SCALE GENOMIC DNA]</scope>
    <source>
        <strain evidence="3 4">CGMCC 4.4663</strain>
    </source>
</reference>
<dbReference type="InterPro" id="IPR029044">
    <property type="entry name" value="Nucleotide-diphossugar_trans"/>
</dbReference>
<dbReference type="PANTHER" id="PTHR48090:SF7">
    <property type="entry name" value="RFBJ PROTEIN"/>
    <property type="match status" value="1"/>
</dbReference>
<dbReference type="Pfam" id="PF00535">
    <property type="entry name" value="Glycos_transf_2"/>
    <property type="match status" value="1"/>
</dbReference>
<keyword evidence="4" id="KW-1185">Reference proteome</keyword>
<evidence type="ECO:0000256" key="1">
    <source>
        <dbReference type="ARBA" id="ARBA00006739"/>
    </source>
</evidence>
<accession>A0A7Z0WI11</accession>
<sequence>MSGPVVSIVVPARDEADNLPDLITRIHRSVGTRWVYELLVVNDSSVDGTAAVVTALAATHPVTLVHRTHSPGKGLAIAEGFGHATGDVLCMIDADLQYPPEALPAMVAIVLSGAAEVVVANRVVHDTSLGRRLLSRLSRWLLQRLHGLDVDVQSGLKVLRRTVLDQIELRPNGWAFDLELLLDARAAGHTITGHDIDFARRTRGRTKINVLLAGWQVLRNAIWLRLTRDDSGTPDTP</sequence>
<evidence type="ECO:0000313" key="3">
    <source>
        <dbReference type="EMBL" id="OLF05819.1"/>
    </source>
</evidence>
<organism evidence="3 4">
    <name type="scientific">Actinophytocola xinjiangensis</name>
    <dbReference type="NCBI Taxonomy" id="485602"/>
    <lineage>
        <taxon>Bacteria</taxon>
        <taxon>Bacillati</taxon>
        <taxon>Actinomycetota</taxon>
        <taxon>Actinomycetes</taxon>
        <taxon>Pseudonocardiales</taxon>
        <taxon>Pseudonocardiaceae</taxon>
    </lineage>
</organism>
<dbReference type="Proteomes" id="UP000185696">
    <property type="component" value="Unassembled WGS sequence"/>
</dbReference>
<dbReference type="RefSeq" id="WP_075137179.1">
    <property type="nucleotide sequence ID" value="NZ_MSIF01000025.1"/>
</dbReference>
<evidence type="ECO:0000259" key="2">
    <source>
        <dbReference type="Pfam" id="PF00535"/>
    </source>
</evidence>
<gene>
    <name evidence="3" type="ORF">BLA60_34075</name>
</gene>
<evidence type="ECO:0000313" key="4">
    <source>
        <dbReference type="Proteomes" id="UP000185696"/>
    </source>
</evidence>
<dbReference type="PANTHER" id="PTHR48090">
    <property type="entry name" value="UNDECAPRENYL-PHOSPHATE 4-DEOXY-4-FORMAMIDO-L-ARABINOSE TRANSFERASE-RELATED"/>
    <property type="match status" value="1"/>
</dbReference>
<dbReference type="InterPro" id="IPR050256">
    <property type="entry name" value="Glycosyltransferase_2"/>
</dbReference>
<feature type="domain" description="Glycosyltransferase 2-like" evidence="2">
    <location>
        <begin position="7"/>
        <end position="138"/>
    </location>
</feature>
<dbReference type="Gene3D" id="3.90.550.10">
    <property type="entry name" value="Spore Coat Polysaccharide Biosynthesis Protein SpsA, Chain A"/>
    <property type="match status" value="1"/>
</dbReference>
<dbReference type="EMBL" id="MSIF01000025">
    <property type="protein sequence ID" value="OLF05819.1"/>
    <property type="molecule type" value="Genomic_DNA"/>
</dbReference>
<comment type="caution">
    <text evidence="3">The sequence shown here is derived from an EMBL/GenBank/DDBJ whole genome shotgun (WGS) entry which is preliminary data.</text>
</comment>
<protein>
    <recommendedName>
        <fullName evidence="2">Glycosyltransferase 2-like domain-containing protein</fullName>
    </recommendedName>
</protein>
<dbReference type="SUPFAM" id="SSF53448">
    <property type="entry name" value="Nucleotide-diphospho-sugar transferases"/>
    <property type="match status" value="1"/>
</dbReference>
<comment type="similarity">
    <text evidence="1">Belongs to the glycosyltransferase 2 family.</text>
</comment>
<dbReference type="AlphaFoldDB" id="A0A7Z0WI11"/>
<dbReference type="InterPro" id="IPR001173">
    <property type="entry name" value="Glyco_trans_2-like"/>
</dbReference>
<name>A0A7Z0WI11_9PSEU</name>
<proteinExistence type="inferred from homology"/>
<dbReference type="CDD" id="cd04179">
    <property type="entry name" value="DPM_DPG-synthase_like"/>
    <property type="match status" value="1"/>
</dbReference>